<keyword evidence="8" id="KW-0275">Fatty acid biosynthesis</keyword>
<dbReference type="GO" id="GO:0033818">
    <property type="term" value="F:beta-ketoacyl-acyl-carrier-protein synthase III activity"/>
    <property type="evidence" value="ECO:0007669"/>
    <property type="project" value="UniProtKB-EC"/>
</dbReference>
<keyword evidence="3" id="KW-0963">Cytoplasm</keyword>
<evidence type="ECO:0000256" key="3">
    <source>
        <dbReference type="ARBA" id="ARBA00022490"/>
    </source>
</evidence>
<dbReference type="CDD" id="cd00830">
    <property type="entry name" value="KAS_III"/>
    <property type="match status" value="1"/>
</dbReference>
<keyword evidence="6" id="KW-0276">Fatty acid metabolism</keyword>
<dbReference type="Pfam" id="PF08545">
    <property type="entry name" value="ACP_syn_III"/>
    <property type="match status" value="1"/>
</dbReference>
<comment type="similarity">
    <text evidence="2">Belongs to the thiolase-like superfamily. FabH family.</text>
</comment>
<gene>
    <name evidence="12" type="primary">fabH</name>
    <name evidence="12" type="ORF">F5X71_31715</name>
</gene>
<evidence type="ECO:0000256" key="2">
    <source>
        <dbReference type="ARBA" id="ARBA00008642"/>
    </source>
</evidence>
<evidence type="ECO:0000256" key="5">
    <source>
        <dbReference type="ARBA" id="ARBA00022679"/>
    </source>
</evidence>
<evidence type="ECO:0000256" key="1">
    <source>
        <dbReference type="ARBA" id="ARBA00005189"/>
    </source>
</evidence>
<organism evidence="12 13">
    <name type="scientific">Nocardia brasiliensis</name>
    <dbReference type="NCBI Taxonomy" id="37326"/>
    <lineage>
        <taxon>Bacteria</taxon>
        <taxon>Bacillati</taxon>
        <taxon>Actinomycetota</taxon>
        <taxon>Actinomycetes</taxon>
        <taxon>Mycobacteriales</taxon>
        <taxon>Nocardiaceae</taxon>
        <taxon>Nocardia</taxon>
    </lineage>
</organism>
<accession>A0A6G9XZ96</accession>
<keyword evidence="4" id="KW-0444">Lipid biosynthesis</keyword>
<evidence type="ECO:0000256" key="7">
    <source>
        <dbReference type="ARBA" id="ARBA00023098"/>
    </source>
</evidence>
<dbReference type="EMBL" id="CP046171">
    <property type="protein sequence ID" value="QIS06268.1"/>
    <property type="molecule type" value="Genomic_DNA"/>
</dbReference>
<dbReference type="InterPro" id="IPR013751">
    <property type="entry name" value="ACP_syn_III_N"/>
</dbReference>
<sequence>MTLQAGISMIGVYRPDRVVSNAELAPGLNVDNEWIVRRTGVSERRFAGAHETVASMAAAAADAALSAAEMRAAQVDVVLLATSTELTQTPAAAPAVAAQLGCGSPAAFDISAGCSGYSHGIGQAAALINSGQADTILVIGSEKLSTNIDLAQASVGPIFGDGAGAALVTRVEAGHIRRTVWGSSGAYAGLIRQEPTWDEFRADPTLVRPSLQMDGTSVFRWATATVPGLVREIAAAGEVALSEVEVFIPHQANQRIIDSVVRELGWENQSVAIADDVRRSGNTSAAALPLAIDDLVTSERAKPGQLALQVSFGAGLSYAGQVFGLPPVA</sequence>
<proteinExistence type="inferred from homology"/>
<dbReference type="InterPro" id="IPR004655">
    <property type="entry name" value="FabH"/>
</dbReference>
<dbReference type="Gene3D" id="3.40.47.10">
    <property type="match status" value="2"/>
</dbReference>
<evidence type="ECO:0000259" key="10">
    <source>
        <dbReference type="Pfam" id="PF08541"/>
    </source>
</evidence>
<dbReference type="InterPro" id="IPR013747">
    <property type="entry name" value="ACP_syn_III_C"/>
</dbReference>
<evidence type="ECO:0000256" key="9">
    <source>
        <dbReference type="ARBA" id="ARBA00023315"/>
    </source>
</evidence>
<evidence type="ECO:0000256" key="6">
    <source>
        <dbReference type="ARBA" id="ARBA00022832"/>
    </source>
</evidence>
<dbReference type="AlphaFoldDB" id="A0A6G9XZ96"/>
<name>A0A6G9XZ96_NOCBR</name>
<dbReference type="Proteomes" id="UP000501705">
    <property type="component" value="Chromosome"/>
</dbReference>
<dbReference type="EC" id="2.3.1.180" evidence="12"/>
<dbReference type="PANTHER" id="PTHR34069">
    <property type="entry name" value="3-OXOACYL-[ACYL-CARRIER-PROTEIN] SYNTHASE 3"/>
    <property type="match status" value="1"/>
</dbReference>
<dbReference type="NCBIfam" id="NF006829">
    <property type="entry name" value="PRK09352.1"/>
    <property type="match status" value="1"/>
</dbReference>
<dbReference type="NCBIfam" id="TIGR00747">
    <property type="entry name" value="fabH"/>
    <property type="match status" value="1"/>
</dbReference>
<evidence type="ECO:0000256" key="8">
    <source>
        <dbReference type="ARBA" id="ARBA00023160"/>
    </source>
</evidence>
<dbReference type="Pfam" id="PF08541">
    <property type="entry name" value="ACP_syn_III_C"/>
    <property type="match status" value="1"/>
</dbReference>
<feature type="domain" description="Beta-ketoacyl-[acyl-carrier-protein] synthase III C-terminal" evidence="10">
    <location>
        <begin position="238"/>
        <end position="323"/>
    </location>
</feature>
<evidence type="ECO:0000259" key="11">
    <source>
        <dbReference type="Pfam" id="PF08545"/>
    </source>
</evidence>
<protein>
    <submittedName>
        <fullName evidence="12">Beta-ketoacyl-ACP synthase III</fullName>
        <ecNumber evidence="12">2.3.1.180</ecNumber>
    </submittedName>
</protein>
<evidence type="ECO:0000256" key="4">
    <source>
        <dbReference type="ARBA" id="ARBA00022516"/>
    </source>
</evidence>
<feature type="domain" description="Beta-ketoacyl-[acyl-carrier-protein] synthase III N-terminal" evidence="11">
    <location>
        <begin position="108"/>
        <end position="185"/>
    </location>
</feature>
<evidence type="ECO:0000313" key="13">
    <source>
        <dbReference type="Proteomes" id="UP000501705"/>
    </source>
</evidence>
<keyword evidence="5 12" id="KW-0808">Transferase</keyword>
<dbReference type="InterPro" id="IPR016039">
    <property type="entry name" value="Thiolase-like"/>
</dbReference>
<keyword evidence="7" id="KW-0443">Lipid metabolism</keyword>
<dbReference type="GO" id="GO:0004315">
    <property type="term" value="F:3-oxoacyl-[acyl-carrier-protein] synthase activity"/>
    <property type="evidence" value="ECO:0007669"/>
    <property type="project" value="InterPro"/>
</dbReference>
<evidence type="ECO:0000313" key="12">
    <source>
        <dbReference type="EMBL" id="QIS06268.1"/>
    </source>
</evidence>
<reference evidence="12 13" key="1">
    <citation type="journal article" date="2019" name="ACS Chem. Biol.">
        <title>Identification and Mobilization of a Cryptic Antibiotic Biosynthesis Gene Locus from a Human-Pathogenic Nocardia Isolate.</title>
        <authorList>
            <person name="Herisse M."/>
            <person name="Ishida K."/>
            <person name="Porter J.L."/>
            <person name="Howden B."/>
            <person name="Hertweck C."/>
            <person name="Stinear T.P."/>
            <person name="Pidot S.J."/>
        </authorList>
    </citation>
    <scope>NUCLEOTIDE SEQUENCE [LARGE SCALE GENOMIC DNA]</scope>
    <source>
        <strain evidence="12 13">AUSMDU00024985</strain>
    </source>
</reference>
<dbReference type="SUPFAM" id="SSF53901">
    <property type="entry name" value="Thiolase-like"/>
    <property type="match status" value="1"/>
</dbReference>
<dbReference type="RefSeq" id="WP_167465307.1">
    <property type="nucleotide sequence ID" value="NZ_CP046171.1"/>
</dbReference>
<dbReference type="GO" id="GO:0006633">
    <property type="term" value="P:fatty acid biosynthetic process"/>
    <property type="evidence" value="ECO:0007669"/>
    <property type="project" value="UniProtKB-KW"/>
</dbReference>
<keyword evidence="9 12" id="KW-0012">Acyltransferase</keyword>
<dbReference type="PANTHER" id="PTHR34069:SF2">
    <property type="entry name" value="BETA-KETOACYL-[ACYL-CARRIER-PROTEIN] SYNTHASE III"/>
    <property type="match status" value="1"/>
</dbReference>
<dbReference type="GO" id="GO:0044550">
    <property type="term" value="P:secondary metabolite biosynthetic process"/>
    <property type="evidence" value="ECO:0007669"/>
    <property type="project" value="TreeGrafter"/>
</dbReference>
<comment type="pathway">
    <text evidence="1">Lipid metabolism.</text>
</comment>